<name>A0A0E3UUX7_9FUSO</name>
<dbReference type="EMBL" id="CP011280">
    <property type="protein sequence ID" value="AKC95773.1"/>
    <property type="molecule type" value="Genomic_DNA"/>
</dbReference>
<dbReference type="KEGG" id="sns:VC03_04615"/>
<gene>
    <name evidence="1" type="ORF">VC03_04615</name>
</gene>
<keyword evidence="2" id="KW-1185">Reference proteome</keyword>
<sequence length="92" mass="11165">MNEICYSKEKLRKKTKIFYCDSKSPTQKSNIENIYLMLRRVYLKEKSLKKKKYKGETPNEMIIEHYRLTLLKKLSLRVYISSEVVLLPYIHF</sequence>
<organism evidence="1 2">
    <name type="scientific">Sneathia vaginalis</name>
    <dbReference type="NCBI Taxonomy" id="187101"/>
    <lineage>
        <taxon>Bacteria</taxon>
        <taxon>Fusobacteriati</taxon>
        <taxon>Fusobacteriota</taxon>
        <taxon>Fusobacteriia</taxon>
        <taxon>Fusobacteriales</taxon>
        <taxon>Leptotrichiaceae</taxon>
        <taxon>Sneathia</taxon>
    </lineage>
</organism>
<accession>A0A0E3UUX7</accession>
<protein>
    <submittedName>
        <fullName evidence="1">Uncharacterized protein</fullName>
    </submittedName>
</protein>
<evidence type="ECO:0000313" key="1">
    <source>
        <dbReference type="EMBL" id="AKC95773.1"/>
    </source>
</evidence>
<dbReference type="HOGENOM" id="CLU_2411616_0_0_0"/>
<dbReference type="Proteomes" id="UP000033103">
    <property type="component" value="Chromosome"/>
</dbReference>
<reference evidence="1 2" key="1">
    <citation type="journal article" date="2012" name="BMC Genomics">
        <title>Genomic sequence analysis and characterization of Sneathia amnii sp. nov.</title>
        <authorList>
            <consortium name="Vaginal Microbiome Consortium (additional members)"/>
            <person name="Harwich M.D.Jr."/>
            <person name="Serrano M.G."/>
            <person name="Fettweis J.M."/>
            <person name="Alves J.M."/>
            <person name="Reimers M.A."/>
            <person name="Buck G.A."/>
            <person name="Jefferson K.K."/>
        </authorList>
    </citation>
    <scope>NUCLEOTIDE SEQUENCE [LARGE SCALE GENOMIC DNA]</scope>
    <source>
        <strain evidence="1 2">SN35</strain>
    </source>
</reference>
<proteinExistence type="predicted"/>
<dbReference type="AlphaFoldDB" id="A0A0E3UUX7"/>
<dbReference type="PATRIC" id="fig|1069640.6.peg.913"/>
<evidence type="ECO:0000313" key="2">
    <source>
        <dbReference type="Proteomes" id="UP000033103"/>
    </source>
</evidence>